<dbReference type="CDD" id="cd10959">
    <property type="entry name" value="CE4_NodB_like_3"/>
    <property type="match status" value="1"/>
</dbReference>
<proteinExistence type="predicted"/>
<dbReference type="InterPro" id="IPR002509">
    <property type="entry name" value="NODB_dom"/>
</dbReference>
<accession>A0ABU5ERG7</accession>
<dbReference type="Gene3D" id="3.20.20.370">
    <property type="entry name" value="Glycoside hydrolase/deacetylase"/>
    <property type="match status" value="1"/>
</dbReference>
<dbReference type="InterPro" id="IPR050248">
    <property type="entry name" value="Polysacc_deacetylase_ArnD"/>
</dbReference>
<protein>
    <submittedName>
        <fullName evidence="2">Polysaccharide deacetylase family protein</fullName>
    </submittedName>
</protein>
<dbReference type="RefSeq" id="WP_320684925.1">
    <property type="nucleotide sequence ID" value="NZ_JAXBLV010000007.1"/>
</dbReference>
<dbReference type="EMBL" id="JAXBLV010000007">
    <property type="protein sequence ID" value="MDY3557932.1"/>
    <property type="molecule type" value="Genomic_DNA"/>
</dbReference>
<evidence type="ECO:0000313" key="2">
    <source>
        <dbReference type="EMBL" id="MDY3557932.1"/>
    </source>
</evidence>
<name>A0ABU5ERG7_9BACT</name>
<gene>
    <name evidence="2" type="ORF">R5W23_006152</name>
</gene>
<dbReference type="Proteomes" id="UP001272242">
    <property type="component" value="Unassembled WGS sequence"/>
</dbReference>
<evidence type="ECO:0000259" key="1">
    <source>
        <dbReference type="PROSITE" id="PS51677"/>
    </source>
</evidence>
<dbReference type="InterPro" id="IPR011330">
    <property type="entry name" value="Glyco_hydro/deAcase_b/a-brl"/>
</dbReference>
<dbReference type="PANTHER" id="PTHR10587">
    <property type="entry name" value="GLYCOSYL TRANSFERASE-RELATED"/>
    <property type="match status" value="1"/>
</dbReference>
<feature type="domain" description="NodB homology" evidence="1">
    <location>
        <begin position="26"/>
        <end position="201"/>
    </location>
</feature>
<dbReference type="Pfam" id="PF01522">
    <property type="entry name" value="Polysacc_deac_1"/>
    <property type="match status" value="1"/>
</dbReference>
<comment type="caution">
    <text evidence="2">The sequence shown here is derived from an EMBL/GenBank/DDBJ whole genome shotgun (WGS) entry which is preliminary data.</text>
</comment>
<keyword evidence="3" id="KW-1185">Reference proteome</keyword>
<dbReference type="PROSITE" id="PS51677">
    <property type="entry name" value="NODB"/>
    <property type="match status" value="1"/>
</dbReference>
<sequence>MTFARRTHWAKRAALAPFSQTRIAGTQVLLTFDDGPHPEHTPAVLERLSAFGASAAFFLVGNRITEPALVEQVRGHGHAIGNHTFGHAVPRWREFRASIDDVRRCQLLVPHATLFRPPLGKLTPGLWLAARQLGLRCMSWSLDSGDWRCRNAADARRCANEVLALVRPGDIILFHDDHQWIAPILDILLPALAQRQLLPNNPSTTRQPR</sequence>
<dbReference type="SUPFAM" id="SSF88713">
    <property type="entry name" value="Glycoside hydrolase/deacetylase"/>
    <property type="match status" value="1"/>
</dbReference>
<evidence type="ECO:0000313" key="3">
    <source>
        <dbReference type="Proteomes" id="UP001272242"/>
    </source>
</evidence>
<reference evidence="3" key="1">
    <citation type="journal article" date="2023" name="Mar. Drugs">
        <title>Gemmata algarum, a Novel Planctomycete Isolated from an Algal Mat, Displays Antimicrobial Activity.</title>
        <authorList>
            <person name="Kumar G."/>
            <person name="Kallscheuer N."/>
            <person name="Kashif M."/>
            <person name="Ahamad S."/>
            <person name="Jagadeeshwari U."/>
            <person name="Pannikurungottu S."/>
            <person name="Haufschild T."/>
            <person name="Kabuu M."/>
            <person name="Sasikala C."/>
            <person name="Jogler C."/>
            <person name="Ramana C."/>
        </authorList>
    </citation>
    <scope>NUCLEOTIDE SEQUENCE [LARGE SCALE GENOMIC DNA]</scope>
    <source>
        <strain evidence="3">JC673</strain>
    </source>
</reference>
<organism evidence="2 3">
    <name type="scientific">Gemmata algarum</name>
    <dbReference type="NCBI Taxonomy" id="2975278"/>
    <lineage>
        <taxon>Bacteria</taxon>
        <taxon>Pseudomonadati</taxon>
        <taxon>Planctomycetota</taxon>
        <taxon>Planctomycetia</taxon>
        <taxon>Gemmatales</taxon>
        <taxon>Gemmataceae</taxon>
        <taxon>Gemmata</taxon>
    </lineage>
</organism>
<dbReference type="PANTHER" id="PTHR10587:SF137">
    <property type="entry name" value="4-DEOXY-4-FORMAMIDO-L-ARABINOSE-PHOSPHOUNDECAPRENOL DEFORMYLASE ARND-RELATED"/>
    <property type="match status" value="1"/>
</dbReference>